<dbReference type="InterPro" id="IPR003284">
    <property type="entry name" value="Sal_SpvB"/>
</dbReference>
<feature type="domain" description="Insecticide toxin TcdB middle/N-terminal" evidence="6">
    <location>
        <begin position="717"/>
        <end position="869"/>
    </location>
</feature>
<evidence type="ECO:0000256" key="4">
    <source>
        <dbReference type="SAM" id="MobiDB-lite"/>
    </source>
</evidence>
<gene>
    <name evidence="7" type="ORF">C2L64_23425</name>
    <name evidence="8" type="ORF">WQE_36320</name>
</gene>
<dbReference type="SUPFAM" id="SSF69318">
    <property type="entry name" value="Integrin alpha N-terminal domain"/>
    <property type="match status" value="1"/>
</dbReference>
<evidence type="ECO:0000256" key="3">
    <source>
        <dbReference type="ARBA" id="ARBA00023026"/>
    </source>
</evidence>
<dbReference type="GO" id="GO:0005576">
    <property type="term" value="C:extracellular region"/>
    <property type="evidence" value="ECO:0007669"/>
    <property type="project" value="UniProtKB-SubCell"/>
</dbReference>
<keyword evidence="9" id="KW-1185">Reference proteome</keyword>
<dbReference type="RefSeq" id="WP_007589939.1">
    <property type="nucleotide sequence ID" value="NZ_AKAU01000213.1"/>
</dbReference>
<dbReference type="Pfam" id="PF12256">
    <property type="entry name" value="TcdB_toxin_midN"/>
    <property type="match status" value="1"/>
</dbReference>
<feature type="compositionally biased region" description="Basic and acidic residues" evidence="4">
    <location>
        <begin position="2472"/>
        <end position="2485"/>
    </location>
</feature>
<reference evidence="7 10" key="2">
    <citation type="submission" date="2018-01" db="EMBL/GenBank/DDBJ databases">
        <title>Species boundaries and ecological features among Paraburkholderia terrae DSMZ17804T, P. hospita DSMZ17164T and P. caribensis DSMZ13236T.</title>
        <authorList>
            <person name="Pratama A.A."/>
        </authorList>
    </citation>
    <scope>NUCLEOTIDE SEQUENCE [LARGE SCALE GENOMIC DNA]</scope>
    <source>
        <strain evidence="7 10">DSM 17164</strain>
    </source>
</reference>
<dbReference type="InterPro" id="IPR050708">
    <property type="entry name" value="T6SS_VgrG/RHS"/>
</dbReference>
<dbReference type="Pfam" id="PF12255">
    <property type="entry name" value="TcdB_toxin_midC"/>
    <property type="match status" value="2"/>
</dbReference>
<dbReference type="InterPro" id="IPR022385">
    <property type="entry name" value="Rhs_assc_core"/>
</dbReference>
<evidence type="ECO:0000313" key="10">
    <source>
        <dbReference type="Proteomes" id="UP000236649"/>
    </source>
</evidence>
<keyword evidence="2" id="KW-0964">Secreted</keyword>
<dbReference type="PANTHER" id="PTHR32305">
    <property type="match status" value="1"/>
</dbReference>
<feature type="compositionally biased region" description="Low complexity" evidence="4">
    <location>
        <begin position="2444"/>
        <end position="2457"/>
    </location>
</feature>
<reference evidence="8 9" key="1">
    <citation type="journal article" date="2012" name="J. Bacteriol.">
        <title>Draft Genome Sequence of the Soil Bacterium Burkholderia terrae Strain BS001, Which Interacts with Fungal Surface Structures.</title>
        <authorList>
            <person name="Nazir R."/>
            <person name="Hansen M.A."/>
            <person name="Sorensen S."/>
            <person name="van Elsas J.D."/>
        </authorList>
    </citation>
    <scope>NUCLEOTIDE SEQUENCE [LARGE SCALE GENOMIC DNA]</scope>
    <source>
        <strain evidence="8 9">BS001</strain>
    </source>
</reference>
<dbReference type="InterPro" id="IPR028994">
    <property type="entry name" value="Integrin_alpha_N"/>
</dbReference>
<organism evidence="7 10">
    <name type="scientific">Paraburkholderia hospita</name>
    <dbReference type="NCBI Taxonomy" id="169430"/>
    <lineage>
        <taxon>Bacteria</taxon>
        <taxon>Pseudomonadati</taxon>
        <taxon>Pseudomonadota</taxon>
        <taxon>Betaproteobacteria</taxon>
        <taxon>Burkholderiales</taxon>
        <taxon>Burkholderiaceae</taxon>
        <taxon>Paraburkholderia</taxon>
    </lineage>
</organism>
<proteinExistence type="predicted"/>
<evidence type="ECO:0000313" key="8">
    <source>
        <dbReference type="EMBL" id="EIM96000.1"/>
    </source>
</evidence>
<dbReference type="EMBL" id="AKAU01000213">
    <property type="protein sequence ID" value="EIM96000.1"/>
    <property type="molecule type" value="Genomic_DNA"/>
</dbReference>
<dbReference type="InterPro" id="IPR022045">
    <property type="entry name" value="TcdB_toxin_mid/N"/>
</dbReference>
<sequence length="2586" mass="286004">MDQPMGGAPGSVEKADEKPFALAAPQLSLPHGGGAVRGIGEKFATEPATGTGSLTVPIRVSRGRNDFSPELTLSYDSGSGNGPFGMGWSLSVPAITRRTDKGLPQYRDADDSDVFVLSGVEDLVPVFGKNPDGSWARDPQGRLVFDEELRDGHTVRRYRPRVEGHFARMERWTRVVDGDVHWRSISKDNILTVYGRTSASRIADHAKAACVFSWLMCETYDDKGNAIVYEHAAEDDANVDLSQVNERNRLRSANRYVKYIRYGNRRPLLVDATLPGFRRAHVPAPDFSTAGWMFEVVFDYGEGHYQEMPPDANGRIFANASLKPPAGGTWPRRRDPFSTYRSCFEVRSYRLCRRVLMFHHFPEELGVEDYLVHATELGYLEKPNGSFVSQIVQSGFKAVAALGYLKQSLPALDLEYSRSPLDDLTHDRLPVQEVAEPDVHNLPSGVDGDRYRWVDLDGEGISGVLSEQGNGWFYKANLGSGQLGTTERVSLRPSLAELSRATQQLLDLAGDGNLDLVDLEGPSPGFFARTDEAGWNAFRTFTSLPNIDWQNPNLRFVDLTGDGHADVLVTEEDVFFTWHESRAEEGYGPAARVSLPVDEEAGPRLVFADGTQSIFLADMSGDGLTDLVRIHKGEVCYWPNIGYGRFGARVTMDHAPRFDDATSFDPGRIHLADVDGSGPTDILYLGRDGVRVYLNQHGNGWSEARLLSRVPHIDNLTSVAVADFLGRGTACLLWSSPLAADARRPLRYLDLMGGVKPHLLTTVRNNLGAQTHVEYASSTQFYLADKAAGTPWITRLPFPVHVVTKVETRDLISGNRLVTRSAYHHGYFDGIEREFRGFGRVDRWDAEEFGAASAFHVPPALTKTWFHTGAYFAGERISRLLEDEYYHEGDADQPGSELSLAQQEAMLLEDTALPVGLAAEEVREAVRSLKGSVLRQEIYAVDDKDASDRPYLVSERNYTIRHMQPRGENRHSVFFTHARETVEFHYERKLFPVLSQKVVDAATAALDPATRWLADPRVTQTVTLEVDDFGNVLQSAVISYGRRFDDVSDPVLSDADRTKQKQSLVTVTESSVTNVALAANAWRTPLPAVSRTYELIRLQPKSKQPDITNLVRFDEWVSTVAQAGDGAHDLSYHDINPSGATGAGVYRRIIEETRTRYRSNDLAQLLPLHTLEALALTGESYRLALTPGLLTTVYRRLRPPQPIENLLPVAADVLPVDTMHESDRGGYVDLDGDGRWWVPSGRSFFHPVEGASAAVELAEAITHFFLPRRLQNPFRRSDFVDYLKDLLPAKTRDALGNTTEATYDWRVLQPRELTDFNGNRSLAAFDTLGMAVAIALCGKSTETRGDSLGGFGDFDADPALAQLQDFVARPTDFKAAFLKSATRRFVYDLGRFRRCGQPPLTATVVRETHVSDAPQPTSVLIQVSFVYSDGFGRELLTKVPAEPGDAPLRAVPVALPGGDVRTGALALNAGVPVPGATNSRWVGKGRTLYNNKGKPVKQYEPFFSGTHLYEAEPEMAQTGVTPIVFYDAVERVVATLHPNHTYEKVVFDPWHEEKWDVNDTVKLTNPATDSDVGEFFQPLPTADYLPTWYSQRIAGLKGPDEQAAAQRAADHAATPEIAYLDTLGRRMLTIADNGKDSGGAPVMYATRVTLDIENNQREITDANDRVVVRYDYDMLGNRIHQSSMEAGQRWMLGDVAGKPIRGWDSRGHMMRTEFDELRRASRSFVIGAVAADPVREICFEQRLYGESAGTGLSAAQVLQSNLRGRLYKQRDTAGVVTHMAYDFKGNLLRSARELLRDYKNPPDWSLATQPALEAEIFTGSVRYDALNRPVQVVAPRSDRLNAPINVIRPGYNEASLLERVDMWLGQAVEPPGLLDPSSANLHAVTQIAYDAKGQRTGIDYGNGVSTSYFHDEQTFRLMRLRTRRAAGGAAGSVFQDLFYAYDPAGNITHIRDDAQQTIYFNGQMVAPQCDYVYDPVYRLIRATGREHIGQLSQPQTTWADEFRTNRPQPGNVQAMRNYAEQYVYDAVGNIERLIHQAGSGNWQRACAYGEASLIEPLTRKSNRLSSAMVSGSAETFTYDAHGNTTGMSHLTLMQWDFRDRLSATSRQAGGTPETTFLAYDSDARRVRKVTERQNGTRKSERIYLDSFEVHREFAANGVDATLERETLHVTDDERRIAMVETRTRGADASASLLVRYQLSNHLGSACLELDDAARVISYEEYFPYGSTSYQAVDRAIKAAAKRYRFTGRERDEETGFCHCARRYYIPWLGRWASCDPAGIVDGTNLFRYARANPIIFTDASGTQSKLQLTMPKPRTYADYQDSVKRGNAAPAGQVKLPAKTDVNVLTPAQRAELQKPQPAPDTPDKPCLVEPPPDKPAPAVSPVPSTAEMPTQTPHSKPVGPARQEPDPDRTKKDPSLALAPDPNPKPLPERSTGVGVDPNADPAARVSQSNSSSATRSADESDVTDQPVVNEKLDRLQDKVEADTRKDFGEGGQIALGIGGLGIVGGAVAGMQTDPESPAGKSAIKKKKLVLVLKLPVVGRTKVRVWNDFSPEPPRPDPSNPPVPGVGFPGAPTIKGGFELEFKFK</sequence>
<feature type="domain" description="Insecticide toxin TcdB middle/C-terminal" evidence="5">
    <location>
        <begin position="1013"/>
        <end position="1083"/>
    </location>
</feature>
<dbReference type="Pfam" id="PF03534">
    <property type="entry name" value="SpvB"/>
    <property type="match status" value="1"/>
</dbReference>
<dbReference type="PANTHER" id="PTHR32305:SF15">
    <property type="entry name" value="PROTEIN RHSA-RELATED"/>
    <property type="match status" value="1"/>
</dbReference>
<evidence type="ECO:0000256" key="1">
    <source>
        <dbReference type="ARBA" id="ARBA00004613"/>
    </source>
</evidence>
<dbReference type="InterPro" id="IPR022044">
    <property type="entry name" value="TcdB_toxin_mid/C"/>
</dbReference>
<evidence type="ECO:0000259" key="5">
    <source>
        <dbReference type="Pfam" id="PF12255"/>
    </source>
</evidence>
<evidence type="ECO:0000313" key="7">
    <source>
        <dbReference type="EMBL" id="AUT71247.1"/>
    </source>
</evidence>
<feature type="compositionally biased region" description="Pro residues" evidence="4">
    <location>
        <begin position="2552"/>
        <end position="2565"/>
    </location>
</feature>
<evidence type="ECO:0000259" key="6">
    <source>
        <dbReference type="Pfam" id="PF12256"/>
    </source>
</evidence>
<comment type="subcellular location">
    <subcellularLocation>
        <location evidence="1">Secreted</location>
    </subcellularLocation>
</comment>
<dbReference type="Proteomes" id="UP000236649">
    <property type="component" value="Chromosome 2"/>
</dbReference>
<feature type="compositionally biased region" description="Pro residues" evidence="4">
    <location>
        <begin position="2369"/>
        <end position="2381"/>
    </location>
</feature>
<dbReference type="Proteomes" id="UP000004980">
    <property type="component" value="Unassembled WGS sequence"/>
</dbReference>
<feature type="compositionally biased region" description="Basic and acidic residues" evidence="4">
    <location>
        <begin position="2404"/>
        <end position="2415"/>
    </location>
</feature>
<dbReference type="Gene3D" id="2.180.10.10">
    <property type="entry name" value="RHS repeat-associated core"/>
    <property type="match status" value="1"/>
</dbReference>
<accession>A0AAN1JCF0</accession>
<dbReference type="NCBIfam" id="TIGR03696">
    <property type="entry name" value="Rhs_assc_core"/>
    <property type="match status" value="1"/>
</dbReference>
<feature type="domain" description="Insecticide toxin TcdB middle/C-terminal" evidence="5">
    <location>
        <begin position="925"/>
        <end position="989"/>
    </location>
</feature>
<dbReference type="KEGG" id="phs:C2L64_23425"/>
<feature type="region of interest" description="Disordered" evidence="4">
    <location>
        <begin position="2548"/>
        <end position="2571"/>
    </location>
</feature>
<protein>
    <submittedName>
        <fullName evidence="7 8">Toxin</fullName>
    </submittedName>
</protein>
<feature type="region of interest" description="Disordered" evidence="4">
    <location>
        <begin position="2350"/>
        <end position="2485"/>
    </location>
</feature>
<evidence type="ECO:0000256" key="2">
    <source>
        <dbReference type="ARBA" id="ARBA00022525"/>
    </source>
</evidence>
<dbReference type="EMBL" id="CP026106">
    <property type="protein sequence ID" value="AUT71247.1"/>
    <property type="molecule type" value="Genomic_DNA"/>
</dbReference>
<keyword evidence="3" id="KW-0843">Virulence</keyword>
<dbReference type="GO" id="GO:0005737">
    <property type="term" value="C:cytoplasm"/>
    <property type="evidence" value="ECO:0007669"/>
    <property type="project" value="InterPro"/>
</dbReference>
<name>A0AAN1JCF0_9BURK</name>
<evidence type="ECO:0000313" key="9">
    <source>
        <dbReference type="Proteomes" id="UP000004980"/>
    </source>
</evidence>
<dbReference type="GeneID" id="55531266"/>